<evidence type="ECO:0000256" key="6">
    <source>
        <dbReference type="PROSITE-ProRule" id="PRU00169"/>
    </source>
</evidence>
<keyword evidence="3" id="KW-0805">Transcription regulation</keyword>
<dbReference type="CDD" id="cd00383">
    <property type="entry name" value="trans_reg_C"/>
    <property type="match status" value="1"/>
</dbReference>
<dbReference type="Pfam" id="PF00486">
    <property type="entry name" value="Trans_reg_C"/>
    <property type="match status" value="1"/>
</dbReference>
<dbReference type="Gene3D" id="3.40.50.2300">
    <property type="match status" value="1"/>
</dbReference>
<dbReference type="SUPFAM" id="SSF52172">
    <property type="entry name" value="CheY-like"/>
    <property type="match status" value="1"/>
</dbReference>
<feature type="domain" description="OmpR/PhoB-type" evidence="9">
    <location>
        <begin position="129"/>
        <end position="230"/>
    </location>
</feature>
<evidence type="ECO:0000259" key="8">
    <source>
        <dbReference type="PROSITE" id="PS50110"/>
    </source>
</evidence>
<protein>
    <submittedName>
        <fullName evidence="10">Response regulator</fullName>
    </submittedName>
</protein>
<accession>A0ABW0NH41</accession>
<dbReference type="SMART" id="SM00448">
    <property type="entry name" value="REC"/>
    <property type="match status" value="1"/>
</dbReference>
<dbReference type="InterPro" id="IPR016032">
    <property type="entry name" value="Sig_transdc_resp-reg_C-effctor"/>
</dbReference>
<dbReference type="InterPro" id="IPR001789">
    <property type="entry name" value="Sig_transdc_resp-reg_receiver"/>
</dbReference>
<dbReference type="Proteomes" id="UP001596037">
    <property type="component" value="Unassembled WGS sequence"/>
</dbReference>
<evidence type="ECO:0000256" key="4">
    <source>
        <dbReference type="ARBA" id="ARBA00023125"/>
    </source>
</evidence>
<evidence type="ECO:0000256" key="1">
    <source>
        <dbReference type="ARBA" id="ARBA00022553"/>
    </source>
</evidence>
<dbReference type="Gene3D" id="1.10.10.10">
    <property type="entry name" value="Winged helix-like DNA-binding domain superfamily/Winged helix DNA-binding domain"/>
    <property type="match status" value="1"/>
</dbReference>
<evidence type="ECO:0000256" key="7">
    <source>
        <dbReference type="PROSITE-ProRule" id="PRU01091"/>
    </source>
</evidence>
<dbReference type="InterPro" id="IPR001867">
    <property type="entry name" value="OmpR/PhoB-type_DNA-bd"/>
</dbReference>
<name>A0ABW0NH41_9BURK</name>
<evidence type="ECO:0000256" key="5">
    <source>
        <dbReference type="ARBA" id="ARBA00023163"/>
    </source>
</evidence>
<reference evidence="11" key="1">
    <citation type="journal article" date="2019" name="Int. J. Syst. Evol. Microbiol.">
        <title>The Global Catalogue of Microorganisms (GCM) 10K type strain sequencing project: providing services to taxonomists for standard genome sequencing and annotation.</title>
        <authorList>
            <consortium name="The Broad Institute Genomics Platform"/>
            <consortium name="The Broad Institute Genome Sequencing Center for Infectious Disease"/>
            <person name="Wu L."/>
            <person name="Ma J."/>
        </authorList>
    </citation>
    <scope>NUCLEOTIDE SEQUENCE [LARGE SCALE GENOMIC DNA]</scope>
    <source>
        <strain evidence="11">CCUG 57401</strain>
    </source>
</reference>
<keyword evidence="4 7" id="KW-0238">DNA-binding</keyword>
<dbReference type="InterPro" id="IPR011006">
    <property type="entry name" value="CheY-like_superfamily"/>
</dbReference>
<evidence type="ECO:0000259" key="9">
    <source>
        <dbReference type="PROSITE" id="PS51755"/>
    </source>
</evidence>
<gene>
    <name evidence="10" type="ORF">ACFPOE_17280</name>
</gene>
<evidence type="ECO:0000256" key="3">
    <source>
        <dbReference type="ARBA" id="ARBA00023015"/>
    </source>
</evidence>
<dbReference type="EMBL" id="JBHSMF010000009">
    <property type="protein sequence ID" value="MFC5499301.1"/>
    <property type="molecule type" value="Genomic_DNA"/>
</dbReference>
<keyword evidence="1 6" id="KW-0597">Phosphoprotein</keyword>
<keyword evidence="2" id="KW-0902">Two-component regulatory system</keyword>
<keyword evidence="11" id="KW-1185">Reference proteome</keyword>
<dbReference type="SMART" id="SM00862">
    <property type="entry name" value="Trans_reg_C"/>
    <property type="match status" value="1"/>
</dbReference>
<proteinExistence type="predicted"/>
<feature type="modified residue" description="4-aspartylphosphate" evidence="6">
    <location>
        <position position="49"/>
    </location>
</feature>
<dbReference type="RefSeq" id="WP_376851528.1">
    <property type="nucleotide sequence ID" value="NZ_JBHSMF010000009.1"/>
</dbReference>
<dbReference type="InterPro" id="IPR036388">
    <property type="entry name" value="WH-like_DNA-bd_sf"/>
</dbReference>
<keyword evidence="5" id="KW-0804">Transcription</keyword>
<evidence type="ECO:0000256" key="2">
    <source>
        <dbReference type="ARBA" id="ARBA00023012"/>
    </source>
</evidence>
<evidence type="ECO:0000313" key="11">
    <source>
        <dbReference type="Proteomes" id="UP001596037"/>
    </source>
</evidence>
<dbReference type="PANTHER" id="PTHR48111:SF4">
    <property type="entry name" value="DNA-BINDING DUAL TRANSCRIPTIONAL REGULATOR OMPR"/>
    <property type="match status" value="1"/>
</dbReference>
<dbReference type="PROSITE" id="PS51755">
    <property type="entry name" value="OMPR_PHOB"/>
    <property type="match status" value="1"/>
</dbReference>
<feature type="domain" description="Response regulatory" evidence="8">
    <location>
        <begin position="1"/>
        <end position="116"/>
    </location>
</feature>
<dbReference type="InterPro" id="IPR039420">
    <property type="entry name" value="WalR-like"/>
</dbReference>
<dbReference type="PANTHER" id="PTHR48111">
    <property type="entry name" value="REGULATOR OF RPOS"/>
    <property type="match status" value="1"/>
</dbReference>
<dbReference type="SUPFAM" id="SSF46894">
    <property type="entry name" value="C-terminal effector domain of the bipartite response regulators"/>
    <property type="match status" value="1"/>
</dbReference>
<dbReference type="PROSITE" id="PS50110">
    <property type="entry name" value="RESPONSE_REGULATORY"/>
    <property type="match status" value="1"/>
</dbReference>
<sequence>MLVVDDDYEIRTLLAQFLEKHGMRAHIAANGSQMFSALRDVPVDLMVLDVMMPGADGIFLLRQLRLPGRHASLPVIMLTARGEPIDRILGLELGADDYVAKPFVPQELLARIRSVLKRSGARRTLSDPETTLYFFDGWRLDTQKMELTSPGGGLVALTSGEFRLLLAFVQAPNRPISREYLLDVTRGREYEAFDRSVDVLVSRVRAKLVAGGGAPELLKTVRGFGYTLTPTVTMQ</sequence>
<dbReference type="Gene3D" id="6.10.250.690">
    <property type="match status" value="1"/>
</dbReference>
<comment type="caution">
    <text evidence="10">The sequence shown here is derived from an EMBL/GenBank/DDBJ whole genome shotgun (WGS) entry which is preliminary data.</text>
</comment>
<dbReference type="Pfam" id="PF00072">
    <property type="entry name" value="Response_reg"/>
    <property type="match status" value="1"/>
</dbReference>
<organism evidence="10 11">
    <name type="scientific">Caenimonas terrae</name>
    <dbReference type="NCBI Taxonomy" id="696074"/>
    <lineage>
        <taxon>Bacteria</taxon>
        <taxon>Pseudomonadati</taxon>
        <taxon>Pseudomonadota</taxon>
        <taxon>Betaproteobacteria</taxon>
        <taxon>Burkholderiales</taxon>
        <taxon>Comamonadaceae</taxon>
        <taxon>Caenimonas</taxon>
    </lineage>
</organism>
<feature type="DNA-binding region" description="OmpR/PhoB-type" evidence="7">
    <location>
        <begin position="129"/>
        <end position="230"/>
    </location>
</feature>
<evidence type="ECO:0000313" key="10">
    <source>
        <dbReference type="EMBL" id="MFC5499301.1"/>
    </source>
</evidence>